<dbReference type="OrthoDB" id="5501739at2"/>
<dbReference type="Proteomes" id="UP000217343">
    <property type="component" value="Chromosome"/>
</dbReference>
<accession>A0A250K1L2</accession>
<dbReference type="KEGG" id="mmas:MYMAC_005256"/>
<name>A0A250K1L2_9BACT</name>
<organism evidence="1 2">
    <name type="scientific">Corallococcus macrosporus DSM 14697</name>
    <dbReference type="NCBI Taxonomy" id="1189310"/>
    <lineage>
        <taxon>Bacteria</taxon>
        <taxon>Pseudomonadati</taxon>
        <taxon>Myxococcota</taxon>
        <taxon>Myxococcia</taxon>
        <taxon>Myxococcales</taxon>
        <taxon>Cystobacterineae</taxon>
        <taxon>Myxococcaceae</taxon>
        <taxon>Corallococcus</taxon>
    </lineage>
</organism>
<dbReference type="AlphaFoldDB" id="A0A250K1L2"/>
<proteinExistence type="predicted"/>
<dbReference type="EMBL" id="CP022203">
    <property type="protein sequence ID" value="ATB49602.1"/>
    <property type="molecule type" value="Genomic_DNA"/>
</dbReference>
<reference evidence="1 2" key="1">
    <citation type="submission" date="2017-06" db="EMBL/GenBank/DDBJ databases">
        <title>Sequencing and comparative analysis of myxobacterial genomes.</title>
        <authorList>
            <person name="Rupp O."/>
            <person name="Goesmann A."/>
            <person name="Sogaard-Andersen L."/>
        </authorList>
    </citation>
    <scope>NUCLEOTIDE SEQUENCE [LARGE SCALE GENOMIC DNA]</scope>
    <source>
        <strain evidence="1 2">DSM 14697</strain>
    </source>
</reference>
<evidence type="ECO:0000313" key="2">
    <source>
        <dbReference type="Proteomes" id="UP000217343"/>
    </source>
</evidence>
<sequence length="220" mass="25581">MASTTWSEDLKSLLDAMDVWARQRGWRLVREAPLTREEVDALPRILTGYPYALPTPYVEEAFVVPDSYRAFLMLHREVRLEHQPDDETWETYRPLHVWAPTMDSLTSAWTPTGTTVDDREITTTDLIAFADAYMGIEASRWCFYTRTAPKDGELPVYFEDNDYEALAGHYVDDGEWLDSNDPMMFGFESFEHWFKKLCTVLRREDLDLEDLTAVGNAMQE</sequence>
<protein>
    <recommendedName>
        <fullName evidence="3">Knr4/Smi1-like domain-containing protein</fullName>
    </recommendedName>
</protein>
<dbReference type="RefSeq" id="WP_095960099.1">
    <property type="nucleotide sequence ID" value="NZ_CP022203.1"/>
</dbReference>
<evidence type="ECO:0008006" key="3">
    <source>
        <dbReference type="Google" id="ProtNLM"/>
    </source>
</evidence>
<gene>
    <name evidence="1" type="ORF">MYMAC_005256</name>
</gene>
<evidence type="ECO:0000313" key="1">
    <source>
        <dbReference type="EMBL" id="ATB49602.1"/>
    </source>
</evidence>
<keyword evidence="2" id="KW-1185">Reference proteome</keyword>